<name>A0ABN3XRM1_9ACTN</name>
<feature type="region of interest" description="Disordered" evidence="1">
    <location>
        <begin position="1"/>
        <end position="68"/>
    </location>
</feature>
<dbReference type="RefSeq" id="WP_344887363.1">
    <property type="nucleotide sequence ID" value="NZ_BAAAWD010000002.1"/>
</dbReference>
<gene>
    <name evidence="2" type="ORF">GCM10017559_04230</name>
</gene>
<comment type="caution">
    <text evidence="2">The sequence shown here is derived from an EMBL/GenBank/DDBJ whole genome shotgun (WGS) entry which is preliminary data.</text>
</comment>
<protein>
    <submittedName>
        <fullName evidence="2">Uncharacterized protein</fullName>
    </submittedName>
</protein>
<dbReference type="EMBL" id="BAAAWD010000002">
    <property type="protein sequence ID" value="GAA2987574.1"/>
    <property type="molecule type" value="Genomic_DNA"/>
</dbReference>
<organism evidence="2 3">
    <name type="scientific">Streptosporangium longisporum</name>
    <dbReference type="NCBI Taxonomy" id="46187"/>
    <lineage>
        <taxon>Bacteria</taxon>
        <taxon>Bacillati</taxon>
        <taxon>Actinomycetota</taxon>
        <taxon>Actinomycetes</taxon>
        <taxon>Streptosporangiales</taxon>
        <taxon>Streptosporangiaceae</taxon>
        <taxon>Streptosporangium</taxon>
    </lineage>
</organism>
<dbReference type="Proteomes" id="UP001499930">
    <property type="component" value="Unassembled WGS sequence"/>
</dbReference>
<feature type="compositionally biased region" description="Low complexity" evidence="1">
    <location>
        <begin position="1"/>
        <end position="12"/>
    </location>
</feature>
<proteinExistence type="predicted"/>
<feature type="compositionally biased region" description="Basic and acidic residues" evidence="1">
    <location>
        <begin position="13"/>
        <end position="68"/>
    </location>
</feature>
<accession>A0ABN3XRM1</accession>
<evidence type="ECO:0000313" key="2">
    <source>
        <dbReference type="EMBL" id="GAA2987574.1"/>
    </source>
</evidence>
<evidence type="ECO:0000256" key="1">
    <source>
        <dbReference type="SAM" id="MobiDB-lite"/>
    </source>
</evidence>
<sequence length="128" mass="13976">MKCQFAAAATEQRTAERIAAADRRAEKSERAAWRAAGEHETERDRAKQAAVEAEERSAAAERASRQITSERDALQGVLDAERRQAAAAVDAYDQQITTLETRLAEHVTVLKQAQADLKAAGSRRAESA</sequence>
<reference evidence="2 3" key="1">
    <citation type="journal article" date="2019" name="Int. J. Syst. Evol. Microbiol.">
        <title>The Global Catalogue of Microorganisms (GCM) 10K type strain sequencing project: providing services to taxonomists for standard genome sequencing and annotation.</title>
        <authorList>
            <consortium name="The Broad Institute Genomics Platform"/>
            <consortium name="The Broad Institute Genome Sequencing Center for Infectious Disease"/>
            <person name="Wu L."/>
            <person name="Ma J."/>
        </authorList>
    </citation>
    <scope>NUCLEOTIDE SEQUENCE [LARGE SCALE GENOMIC DNA]</scope>
    <source>
        <strain evidence="2 3">JCM 3106</strain>
    </source>
</reference>
<keyword evidence="3" id="KW-1185">Reference proteome</keyword>
<evidence type="ECO:0000313" key="3">
    <source>
        <dbReference type="Proteomes" id="UP001499930"/>
    </source>
</evidence>